<dbReference type="AlphaFoldDB" id="A6IZU2"/>
<name>A6IZU2_RAT</name>
<protein>
    <submittedName>
        <fullName evidence="1">Similar to C50H11.1, isoform CRA_b</fullName>
    </submittedName>
</protein>
<dbReference type="Proteomes" id="UP000234681">
    <property type="component" value="Chromosome 19"/>
</dbReference>
<reference evidence="2" key="1">
    <citation type="submission" date="2005-09" db="EMBL/GenBank/DDBJ databases">
        <authorList>
            <person name="Mural R.J."/>
            <person name="Li P.W."/>
            <person name="Adams M.D."/>
            <person name="Amanatides P.G."/>
            <person name="Baden-Tillson H."/>
            <person name="Barnstead M."/>
            <person name="Chin S.H."/>
            <person name="Dew I."/>
            <person name="Evans C.A."/>
            <person name="Ferriera S."/>
            <person name="Flanigan M."/>
            <person name="Fosler C."/>
            <person name="Glodek A."/>
            <person name="Gu Z."/>
            <person name="Holt R.A."/>
            <person name="Jennings D."/>
            <person name="Kraft C.L."/>
            <person name="Lu F."/>
            <person name="Nguyen T."/>
            <person name="Nusskern D.R."/>
            <person name="Pfannkoch C.M."/>
            <person name="Sitter C."/>
            <person name="Sutton G.G."/>
            <person name="Venter J.C."/>
            <person name="Wang Z."/>
            <person name="Woodage T."/>
            <person name="Zheng X.H."/>
            <person name="Zhong F."/>
        </authorList>
    </citation>
    <scope>NUCLEOTIDE SEQUENCE [LARGE SCALE GENOMIC DNA]</scope>
    <source>
        <strain>BN</strain>
        <strain evidence="2">Sprague-Dawley</strain>
    </source>
</reference>
<evidence type="ECO:0000313" key="1">
    <source>
        <dbReference type="EMBL" id="EDL92770.1"/>
    </source>
</evidence>
<gene>
    <name evidence="1" type="primary">LOC498962</name>
    <name evidence="1" type="ORF">rCG_51205</name>
</gene>
<organism evidence="1 2">
    <name type="scientific">Rattus norvegicus</name>
    <name type="common">Rat</name>
    <dbReference type="NCBI Taxonomy" id="10116"/>
    <lineage>
        <taxon>Eukaryota</taxon>
        <taxon>Metazoa</taxon>
        <taxon>Chordata</taxon>
        <taxon>Craniata</taxon>
        <taxon>Vertebrata</taxon>
        <taxon>Euteleostomi</taxon>
        <taxon>Mammalia</taxon>
        <taxon>Eutheria</taxon>
        <taxon>Euarchontoglires</taxon>
        <taxon>Glires</taxon>
        <taxon>Rodentia</taxon>
        <taxon>Myomorpha</taxon>
        <taxon>Muroidea</taxon>
        <taxon>Muridae</taxon>
        <taxon>Murinae</taxon>
        <taxon>Rattus</taxon>
    </lineage>
</organism>
<proteinExistence type="predicted"/>
<dbReference type="EMBL" id="CH473972">
    <property type="protein sequence ID" value="EDL92770.1"/>
    <property type="molecule type" value="Genomic_DNA"/>
</dbReference>
<accession>A6IZU2</accession>
<sequence length="81" mass="8866">MEPSPAIRLTRIKTTRMKLPSEFPQSQADCLSSGDPDCWLCPQCPQWSLRSLVCASLTSALRTWLWPVCGQLSSAQGSASP</sequence>
<evidence type="ECO:0000313" key="2">
    <source>
        <dbReference type="Proteomes" id="UP000234681"/>
    </source>
</evidence>